<comment type="caution">
    <text evidence="2">The sequence shown here is derived from an EMBL/GenBank/DDBJ whole genome shotgun (WGS) entry which is preliminary data.</text>
</comment>
<proteinExistence type="predicted"/>
<keyword evidence="3" id="KW-1185">Reference proteome</keyword>
<dbReference type="Gene3D" id="1.10.10.650">
    <property type="entry name" value="RuvA domain 2-like"/>
    <property type="match status" value="1"/>
</dbReference>
<dbReference type="Pfam" id="PF17674">
    <property type="entry name" value="HHH_9"/>
    <property type="match status" value="1"/>
</dbReference>
<dbReference type="InterPro" id="IPR041692">
    <property type="entry name" value="HHH_9"/>
</dbReference>
<dbReference type="InterPro" id="IPR055179">
    <property type="entry name" value="Tex-like_central_region"/>
</dbReference>
<dbReference type="SMART" id="SM00732">
    <property type="entry name" value="YqgFc"/>
    <property type="match status" value="1"/>
</dbReference>
<accession>G5H7X2</accession>
<dbReference type="InterPro" id="IPR012340">
    <property type="entry name" value="NA-bd_OB-fold"/>
</dbReference>
<evidence type="ECO:0000313" key="2">
    <source>
        <dbReference type="EMBL" id="EHB92571.1"/>
    </source>
</evidence>
<dbReference type="GeneID" id="92816211"/>
<dbReference type="InterPro" id="IPR050437">
    <property type="entry name" value="Ribos_protein_bS1-like"/>
</dbReference>
<dbReference type="RefSeq" id="WP_009133581.1">
    <property type="nucleotide sequence ID" value="NZ_CP102250.1"/>
</dbReference>
<dbReference type="InterPro" id="IPR044146">
    <property type="entry name" value="S1_Tex"/>
</dbReference>
<gene>
    <name evidence="2" type="ORF">HMPREF9450_00775</name>
</gene>
<dbReference type="SUPFAM" id="SSF50249">
    <property type="entry name" value="Nucleic acid-binding proteins"/>
    <property type="match status" value="1"/>
</dbReference>
<evidence type="ECO:0000313" key="3">
    <source>
        <dbReference type="Proteomes" id="UP000006008"/>
    </source>
</evidence>
<dbReference type="Gene3D" id="1.10.3500.10">
    <property type="entry name" value="Tex N-terminal region-like"/>
    <property type="match status" value="1"/>
</dbReference>
<dbReference type="FunFam" id="1.10.10.650:FF:000001">
    <property type="entry name" value="S1 RNA-binding domain 1"/>
    <property type="match status" value="1"/>
</dbReference>
<dbReference type="STRING" id="742725.HMPREF9450_00775"/>
<dbReference type="Gene3D" id="3.30.420.140">
    <property type="entry name" value="YqgF/RNase H-like domain"/>
    <property type="match status" value="1"/>
</dbReference>
<dbReference type="CDD" id="cd05685">
    <property type="entry name" value="S1_Tex"/>
    <property type="match status" value="1"/>
</dbReference>
<dbReference type="Pfam" id="PF09371">
    <property type="entry name" value="Tex_N"/>
    <property type="match status" value="1"/>
</dbReference>
<dbReference type="FunFam" id="2.40.50.140:FF:000051">
    <property type="entry name" value="RNA-binding transcriptional accessory protein"/>
    <property type="match status" value="1"/>
</dbReference>
<dbReference type="GO" id="GO:0003735">
    <property type="term" value="F:structural constituent of ribosome"/>
    <property type="evidence" value="ECO:0007669"/>
    <property type="project" value="TreeGrafter"/>
</dbReference>
<dbReference type="SUPFAM" id="SSF158832">
    <property type="entry name" value="Tex N-terminal region-like"/>
    <property type="match status" value="1"/>
</dbReference>
<dbReference type="PANTHER" id="PTHR10724">
    <property type="entry name" value="30S RIBOSOMAL PROTEIN S1"/>
    <property type="match status" value="1"/>
</dbReference>
<dbReference type="EMBL" id="ADLD01000009">
    <property type="protein sequence ID" value="EHB92571.1"/>
    <property type="molecule type" value="Genomic_DNA"/>
</dbReference>
<dbReference type="AlphaFoldDB" id="G5H7X2"/>
<dbReference type="InterPro" id="IPR023323">
    <property type="entry name" value="Tex-like_dom_sf"/>
</dbReference>
<dbReference type="Gene3D" id="2.40.50.140">
    <property type="entry name" value="Nucleic acid-binding proteins"/>
    <property type="match status" value="1"/>
</dbReference>
<dbReference type="Pfam" id="PF16921">
    <property type="entry name" value="Tex_YqgF"/>
    <property type="match status" value="1"/>
</dbReference>
<dbReference type="InterPro" id="IPR032639">
    <property type="entry name" value="Tex_YqgF"/>
</dbReference>
<dbReference type="InterPro" id="IPR018974">
    <property type="entry name" value="Tex-like_N"/>
</dbReference>
<dbReference type="GO" id="GO:0006412">
    <property type="term" value="P:translation"/>
    <property type="evidence" value="ECO:0007669"/>
    <property type="project" value="TreeGrafter"/>
</dbReference>
<dbReference type="SUPFAM" id="SSF47781">
    <property type="entry name" value="RuvA domain 2-like"/>
    <property type="match status" value="2"/>
</dbReference>
<dbReference type="InterPro" id="IPR006641">
    <property type="entry name" value="YqgF/RNaseH-like_dom"/>
</dbReference>
<dbReference type="PROSITE" id="PS50126">
    <property type="entry name" value="S1"/>
    <property type="match status" value="1"/>
</dbReference>
<reference evidence="2 3" key="1">
    <citation type="submission" date="2011-08" db="EMBL/GenBank/DDBJ databases">
        <title>The Genome Sequence of Alistipes indistinctus YIT 12060.</title>
        <authorList>
            <consortium name="The Broad Institute Genome Sequencing Platform"/>
            <person name="Earl A."/>
            <person name="Ward D."/>
            <person name="Feldgarden M."/>
            <person name="Gevers D."/>
            <person name="Morotomi M."/>
            <person name="Young S.K."/>
            <person name="Zeng Q."/>
            <person name="Gargeya S."/>
            <person name="Fitzgerald M."/>
            <person name="Haas B."/>
            <person name="Abouelleil A."/>
            <person name="Alvarado L."/>
            <person name="Arachchi H.M."/>
            <person name="Berlin A."/>
            <person name="Brown A."/>
            <person name="Chapman S.B."/>
            <person name="Chen Z."/>
            <person name="Dunbar C."/>
            <person name="Freedman E."/>
            <person name="Gearin G."/>
            <person name="Gellesch M."/>
            <person name="Goldberg J."/>
            <person name="Griggs A."/>
            <person name="Gujja S."/>
            <person name="Heiman D."/>
            <person name="Howarth C."/>
            <person name="Larson L."/>
            <person name="Lui A."/>
            <person name="MacDonald P.J.P."/>
            <person name="Montmayeur A."/>
            <person name="Murphy C."/>
            <person name="Neiman D."/>
            <person name="Pearson M."/>
            <person name="Priest M."/>
            <person name="Roberts A."/>
            <person name="Saif S."/>
            <person name="Shea T."/>
            <person name="Shenoy N."/>
            <person name="Sisk P."/>
            <person name="Stolte C."/>
            <person name="Sykes S."/>
            <person name="Wortman J."/>
            <person name="Nusbaum C."/>
            <person name="Birren B."/>
        </authorList>
    </citation>
    <scope>NUCLEOTIDE SEQUENCE [LARGE SCALE GENOMIC DNA]</scope>
    <source>
        <strain evidence="2 3">YIT 12060</strain>
    </source>
</reference>
<dbReference type="Pfam" id="PF22706">
    <property type="entry name" value="Tex_central_region"/>
    <property type="match status" value="1"/>
</dbReference>
<organism evidence="2 3">
    <name type="scientific">Alistipes indistinctus YIT 12060</name>
    <dbReference type="NCBI Taxonomy" id="742725"/>
    <lineage>
        <taxon>Bacteria</taxon>
        <taxon>Pseudomonadati</taxon>
        <taxon>Bacteroidota</taxon>
        <taxon>Bacteroidia</taxon>
        <taxon>Bacteroidales</taxon>
        <taxon>Rikenellaceae</taxon>
        <taxon>Alistipes</taxon>
    </lineage>
</organism>
<name>G5H7X2_9BACT</name>
<dbReference type="InterPro" id="IPR012337">
    <property type="entry name" value="RNaseH-like_sf"/>
</dbReference>
<evidence type="ECO:0000259" key="1">
    <source>
        <dbReference type="PROSITE" id="PS50126"/>
    </source>
</evidence>
<dbReference type="InterPro" id="IPR003029">
    <property type="entry name" value="S1_domain"/>
</dbReference>
<dbReference type="InterPro" id="IPR023319">
    <property type="entry name" value="Tex-like_HTH_dom_sf"/>
</dbReference>
<dbReference type="PATRIC" id="fig|742725.3.peg.826"/>
<dbReference type="Proteomes" id="UP000006008">
    <property type="component" value="Unassembled WGS sequence"/>
</dbReference>
<feature type="domain" description="S1 motif" evidence="1">
    <location>
        <begin position="640"/>
        <end position="709"/>
    </location>
</feature>
<dbReference type="InterPro" id="IPR037027">
    <property type="entry name" value="YqgF/RNaseH-like_dom_sf"/>
</dbReference>
<protein>
    <recommendedName>
        <fullName evidence="1">S1 motif domain-containing protein</fullName>
    </recommendedName>
</protein>
<dbReference type="PANTHER" id="PTHR10724:SF10">
    <property type="entry name" value="S1 RNA-BINDING DOMAIN-CONTAINING PROTEIN 1"/>
    <property type="match status" value="1"/>
</dbReference>
<dbReference type="eggNOG" id="COG2183">
    <property type="taxonomic scope" value="Bacteria"/>
</dbReference>
<dbReference type="FunFam" id="1.10.150.310:FF:000001">
    <property type="entry name" value="RNA-binding transcriptional accessory protein"/>
    <property type="match status" value="1"/>
</dbReference>
<dbReference type="GO" id="GO:0003729">
    <property type="term" value="F:mRNA binding"/>
    <property type="evidence" value="ECO:0007669"/>
    <property type="project" value="TreeGrafter"/>
</dbReference>
<sequence>MTPIDTTLIQVIASRCGVTVRQAEHTVQLLAEGATVPFISRYRKERTGGLDEVQVSAVKEQFERLSELEKRKETILASIDEQGKLTPELRMKIEQCYEGAPLEDLYLPYRPKRRTRATVAREKGLEPLAAMLMRQDGARPDRLAERFVGGEVHDLQEALDGACDIIAEWVSESEAARSAMRRLFTREGVISARVVKGKEQEGAKYSDYFDWSEPLRRVAAHRLLAMVRAEREGFIKLSVLPDESAAVEQLERIFIKRNPSPVRPLVEAAVRDGYKRLLKPSMEGETLTEAKARADEESIKVFAENLRQLLLAAPLGQKRVLAIDPGFRTGCKVVCLDGQGNLLHNETIFPHPPQKRDAEAMQRLASLVDEYRIDAVAVGDGTAGRETEQLVRNVRFGHEVQVFMVSEDGASVYSASAAGREEFPNYDVTVRGAVSIGRRLIDPLAELVKIDPKSIGVGQYQHDVNPEKLRGGLDSVVESCVNRVGVNLNTASKHLLTYVSGLGPSLAQNIVEYRAANGDFASRRDLLKVSRLGAKAFEQCAGFLRIPQGKHPLDNSAVHPEAYPVVERMAADLGVRVQELLSSAELRAKIDLKRYVTDTIGLPTLTDILAELAKPGRDPRSTIRTFRFADVHSLDDLREGMELPGIVTNITAFGAFVDVGVKQDGLVHISQLADRYVSSPGDVVKLHQQVHVRVTGIDRMRGRISLSMKGVSHE</sequence>
<dbReference type="GO" id="GO:0005737">
    <property type="term" value="C:cytoplasm"/>
    <property type="evidence" value="ECO:0007669"/>
    <property type="project" value="UniProtKB-ARBA"/>
</dbReference>
<dbReference type="HOGENOM" id="CLU_009833_0_2_10"/>
<dbReference type="GO" id="GO:0006139">
    <property type="term" value="P:nucleobase-containing compound metabolic process"/>
    <property type="evidence" value="ECO:0007669"/>
    <property type="project" value="InterPro"/>
</dbReference>
<dbReference type="InterPro" id="IPR010994">
    <property type="entry name" value="RuvA_2-like"/>
</dbReference>
<dbReference type="SUPFAM" id="SSF53098">
    <property type="entry name" value="Ribonuclease H-like"/>
    <property type="match status" value="1"/>
</dbReference>
<dbReference type="OrthoDB" id="9804714at2"/>
<dbReference type="SMART" id="SM00316">
    <property type="entry name" value="S1"/>
    <property type="match status" value="1"/>
</dbReference>
<dbReference type="Gene3D" id="1.10.150.310">
    <property type="entry name" value="Tex RuvX-like domain-like"/>
    <property type="match status" value="1"/>
</dbReference>
<dbReference type="Pfam" id="PF12836">
    <property type="entry name" value="HHH_3"/>
    <property type="match status" value="1"/>
</dbReference>
<dbReference type="FunFam" id="3.30.420.140:FF:000001">
    <property type="entry name" value="RNA-binding transcriptional accessory protein"/>
    <property type="match status" value="1"/>
</dbReference>
<dbReference type="Pfam" id="PF00575">
    <property type="entry name" value="S1"/>
    <property type="match status" value="1"/>
</dbReference>